<evidence type="ECO:0000313" key="3">
    <source>
        <dbReference type="EMBL" id="MFD0986095.1"/>
    </source>
</evidence>
<dbReference type="RefSeq" id="WP_379085575.1">
    <property type="nucleotide sequence ID" value="NZ_JBHTJO010000001.1"/>
</dbReference>
<reference evidence="4" key="1">
    <citation type="journal article" date="2019" name="Int. J. Syst. Evol. Microbiol.">
        <title>The Global Catalogue of Microorganisms (GCM) 10K type strain sequencing project: providing services to taxonomists for standard genome sequencing and annotation.</title>
        <authorList>
            <consortium name="The Broad Institute Genomics Platform"/>
            <consortium name="The Broad Institute Genome Sequencing Center for Infectious Disease"/>
            <person name="Wu L."/>
            <person name="Ma J."/>
        </authorList>
    </citation>
    <scope>NUCLEOTIDE SEQUENCE [LARGE SCALE GENOMIC DNA]</scope>
    <source>
        <strain evidence="4">CCUG 61697</strain>
    </source>
</reference>
<dbReference type="Proteomes" id="UP001597102">
    <property type="component" value="Unassembled WGS sequence"/>
</dbReference>
<comment type="caution">
    <text evidence="3">The sequence shown here is derived from an EMBL/GenBank/DDBJ whole genome shotgun (WGS) entry which is preliminary data.</text>
</comment>
<feature type="compositionally biased region" description="Basic and acidic residues" evidence="1">
    <location>
        <begin position="389"/>
        <end position="404"/>
    </location>
</feature>
<evidence type="ECO:0000313" key="4">
    <source>
        <dbReference type="Proteomes" id="UP001597102"/>
    </source>
</evidence>
<feature type="compositionally biased region" description="Basic and acidic residues" evidence="1">
    <location>
        <begin position="419"/>
        <end position="439"/>
    </location>
</feature>
<feature type="compositionally biased region" description="Low complexity" evidence="1">
    <location>
        <begin position="885"/>
        <end position="898"/>
    </location>
</feature>
<proteinExistence type="predicted"/>
<feature type="region of interest" description="Disordered" evidence="1">
    <location>
        <begin position="883"/>
        <end position="934"/>
    </location>
</feature>
<dbReference type="EMBL" id="JBHTJO010000001">
    <property type="protein sequence ID" value="MFD0986095.1"/>
    <property type="molecule type" value="Genomic_DNA"/>
</dbReference>
<keyword evidence="4" id="KW-1185">Reference proteome</keyword>
<evidence type="ECO:0000256" key="1">
    <source>
        <dbReference type="SAM" id="MobiDB-lite"/>
    </source>
</evidence>
<protein>
    <submittedName>
        <fullName evidence="3">Uncharacterized protein</fullName>
    </submittedName>
</protein>
<feature type="region of interest" description="Disordered" evidence="1">
    <location>
        <begin position="389"/>
        <end position="443"/>
    </location>
</feature>
<gene>
    <name evidence="3" type="ORF">ACFQ2F_03165</name>
</gene>
<organism evidence="3 4">
    <name type="scientific">Methyloligella solikamskensis</name>
    <dbReference type="NCBI Taxonomy" id="1177756"/>
    <lineage>
        <taxon>Bacteria</taxon>
        <taxon>Pseudomonadati</taxon>
        <taxon>Pseudomonadota</taxon>
        <taxon>Alphaproteobacteria</taxon>
        <taxon>Hyphomicrobiales</taxon>
        <taxon>Hyphomicrobiaceae</taxon>
        <taxon>Methyloligella</taxon>
    </lineage>
</organism>
<name>A0ABW3J7K5_9HYPH</name>
<feature type="compositionally biased region" description="Polar residues" evidence="1">
    <location>
        <begin position="920"/>
        <end position="934"/>
    </location>
</feature>
<sequence length="934" mass="103249">MATGGGQCVGARRALPPAARMVLAIAASFLLALGPASAANLAEKIRQLDGFEWQLVSEQVTKRLPSIIKGENEQAYFERLLRSSHDTAAMLQDLESGSDRWLDAVAADLAARQRESELQEMVADRFGKDSSTYRSLQVVKHSREAAERLVRAAFKSDAIEARNAIRDALTDYAEEVGTEKIADLQSEGVQFWKDMVLEVVPGGHRQAFGFTPLDVYLQILVDWKSLTEKLPFELNNVALDCLQLRYEKLRSDGETARQARERIEDTGLGPSMGRTFDCRTAMEERDPSYSWPLFGSRAASIGNTSAVEGALKLDRGEIVGLIQQYENDGGFEGYVYFSEWLRKRLARNIRTRAKALRDDIAAEQEQVVADQLSEAERLRDAIVAEIAKLDRSRPREKDPKDPAGKDSPLAGGPGEEDNTPERAADDSGEKEEPNPEPEKLTVQCDRLTALVASARRASAGESDKALTELSAAEAGAREEGNCDADVFASANAARDRLQKISTLGDRLQAAIRSCDIGALPSLKSEAASLGSATFDNEITLLQTAQTGIGHFEQGKATYDSGKYAAAKAPLERALAAFKELPPGACQTYAGRAEAGLDSIEKVLAQQAIVNRAIDRCNVDDMKAILAAYKGRKFRFFTDSIARITAALPNCEEEDHIIAEGKFCDEMRGQVDAASGDFMANRLKAARRQLNALDKKLTPSNTKRCLELNTRVRRGLNRIDRLQAEQARLTRAENACDLERLKDLPARYEGQTHPWFEIALARGRSAIEECQDEPRVTEAEAITECRRQTAAKGKVYAATDYRPDGTYECHWCEKGQVSNGVACVPDRNVAQPRFEPQTGGGKCRFTKVRCHPRKNQHIDPHLDQTYQRCLAAQRLAVRQFQECRQRQQQAQPRVQPQPRAARDAAPPPPCNPVDPNYANCRRSQGLSVPQGNYPR</sequence>
<keyword evidence="2" id="KW-0732">Signal</keyword>
<feature type="chain" id="PRO_5045418650" evidence="2">
    <location>
        <begin position="39"/>
        <end position="934"/>
    </location>
</feature>
<evidence type="ECO:0000256" key="2">
    <source>
        <dbReference type="SAM" id="SignalP"/>
    </source>
</evidence>
<feature type="signal peptide" evidence="2">
    <location>
        <begin position="1"/>
        <end position="38"/>
    </location>
</feature>
<accession>A0ABW3J7K5</accession>